<dbReference type="InterPro" id="IPR023214">
    <property type="entry name" value="HAD_sf"/>
</dbReference>
<reference evidence="1" key="2">
    <citation type="submission" date="2021-04" db="EMBL/GenBank/DDBJ databases">
        <authorList>
            <person name="Gilroy R."/>
        </authorList>
    </citation>
    <scope>NUCLEOTIDE SEQUENCE</scope>
    <source>
        <strain evidence="1">CHK187-11901</strain>
    </source>
</reference>
<dbReference type="GO" id="GO:0005829">
    <property type="term" value="C:cytosol"/>
    <property type="evidence" value="ECO:0007669"/>
    <property type="project" value="TreeGrafter"/>
</dbReference>
<dbReference type="AlphaFoldDB" id="A0A9D2NRC7"/>
<dbReference type="InterPro" id="IPR036412">
    <property type="entry name" value="HAD-like_sf"/>
</dbReference>
<comment type="caution">
    <text evidence="1">The sequence shown here is derived from an EMBL/GenBank/DDBJ whole genome shotgun (WGS) entry which is preliminary data.</text>
</comment>
<keyword evidence="1" id="KW-0378">Hydrolase</keyword>
<dbReference type="EMBL" id="DWWM01000052">
    <property type="protein sequence ID" value="HJC37090.1"/>
    <property type="molecule type" value="Genomic_DNA"/>
</dbReference>
<dbReference type="InterPro" id="IPR006379">
    <property type="entry name" value="HAD-SF_hydro_IIB"/>
</dbReference>
<proteinExistence type="predicted"/>
<dbReference type="Pfam" id="PF08282">
    <property type="entry name" value="Hydrolase_3"/>
    <property type="match status" value="1"/>
</dbReference>
<dbReference type="GO" id="GO:0016791">
    <property type="term" value="F:phosphatase activity"/>
    <property type="evidence" value="ECO:0007669"/>
    <property type="project" value="UniProtKB-ARBA"/>
</dbReference>
<dbReference type="Proteomes" id="UP000823896">
    <property type="component" value="Unassembled WGS sequence"/>
</dbReference>
<gene>
    <name evidence="1" type="ORF">H9702_08190</name>
</gene>
<dbReference type="Gene3D" id="3.40.50.1000">
    <property type="entry name" value="HAD superfamily/HAD-like"/>
    <property type="match status" value="1"/>
</dbReference>
<dbReference type="PANTHER" id="PTHR10000">
    <property type="entry name" value="PHOSPHOSERINE PHOSPHATASE"/>
    <property type="match status" value="1"/>
</dbReference>
<accession>A0A9D2NRC7</accession>
<dbReference type="NCBIfam" id="TIGR01484">
    <property type="entry name" value="HAD-SF-IIB"/>
    <property type="match status" value="1"/>
</dbReference>
<organism evidence="1 2">
    <name type="scientific">Candidatus Merdibacter merdavium</name>
    <dbReference type="NCBI Taxonomy" id="2838692"/>
    <lineage>
        <taxon>Bacteria</taxon>
        <taxon>Bacillati</taxon>
        <taxon>Bacillota</taxon>
        <taxon>Erysipelotrichia</taxon>
        <taxon>Erysipelotrichales</taxon>
        <taxon>Erysipelotrichaceae</taxon>
        <taxon>Merdibacter</taxon>
    </lineage>
</organism>
<dbReference type="GO" id="GO:0000287">
    <property type="term" value="F:magnesium ion binding"/>
    <property type="evidence" value="ECO:0007669"/>
    <property type="project" value="TreeGrafter"/>
</dbReference>
<dbReference type="PANTHER" id="PTHR10000:SF8">
    <property type="entry name" value="HAD SUPERFAMILY HYDROLASE-LIKE, TYPE 3"/>
    <property type="match status" value="1"/>
</dbReference>
<evidence type="ECO:0000313" key="2">
    <source>
        <dbReference type="Proteomes" id="UP000823896"/>
    </source>
</evidence>
<dbReference type="Gene3D" id="3.30.1240.10">
    <property type="match status" value="1"/>
</dbReference>
<name>A0A9D2NRC7_9FIRM</name>
<evidence type="ECO:0000313" key="1">
    <source>
        <dbReference type="EMBL" id="HJC37090.1"/>
    </source>
</evidence>
<dbReference type="SUPFAM" id="SSF56784">
    <property type="entry name" value="HAD-like"/>
    <property type="match status" value="1"/>
</dbReference>
<protein>
    <submittedName>
        <fullName evidence="1">HAD family hydrolase</fullName>
    </submittedName>
</protein>
<sequence length="279" mass="29854">MEIRTKIKTLICDLDGTLMMPGGGIQVSDSIAGGLLRLQESGVMVILASARVFQGVIPVARQIGMDRFGGYVIAQNGTLAYDVKAQKTLFVHAISTEDSLRMWDECVKLKADFAIAQPGGMIASGFSEGFVLDHANCEVDYLLTYHPRRHLNEAVWKCSVSASSEHLDEIADVLSRRIKEIGAYQVIRSTDTVIDITPQGCSKDAAVEAVLRLCGRSYDSAAAIGDGGSDVQMIRRSALGVTLENGSAACRAAADHIVPGWEKEGSLELIEALTAHSGA</sequence>
<reference evidence="1" key="1">
    <citation type="journal article" date="2021" name="PeerJ">
        <title>Extensive microbial diversity within the chicken gut microbiome revealed by metagenomics and culture.</title>
        <authorList>
            <person name="Gilroy R."/>
            <person name="Ravi A."/>
            <person name="Getino M."/>
            <person name="Pursley I."/>
            <person name="Horton D.L."/>
            <person name="Alikhan N.F."/>
            <person name="Baker D."/>
            <person name="Gharbi K."/>
            <person name="Hall N."/>
            <person name="Watson M."/>
            <person name="Adriaenssens E.M."/>
            <person name="Foster-Nyarko E."/>
            <person name="Jarju S."/>
            <person name="Secka A."/>
            <person name="Antonio M."/>
            <person name="Oren A."/>
            <person name="Chaudhuri R.R."/>
            <person name="La Ragione R."/>
            <person name="Hildebrand F."/>
            <person name="Pallen M.J."/>
        </authorList>
    </citation>
    <scope>NUCLEOTIDE SEQUENCE</scope>
    <source>
        <strain evidence="1">CHK187-11901</strain>
    </source>
</reference>